<dbReference type="Pfam" id="PF01363">
    <property type="entry name" value="FYVE"/>
    <property type="match status" value="1"/>
</dbReference>
<gene>
    <name evidence="14" type="ORF">LAESUDRAFT_738031</name>
</gene>
<organism evidence="14 15">
    <name type="scientific">Laetiporus sulphureus 93-53</name>
    <dbReference type="NCBI Taxonomy" id="1314785"/>
    <lineage>
        <taxon>Eukaryota</taxon>
        <taxon>Fungi</taxon>
        <taxon>Dikarya</taxon>
        <taxon>Basidiomycota</taxon>
        <taxon>Agaricomycotina</taxon>
        <taxon>Agaricomycetes</taxon>
        <taxon>Polyporales</taxon>
        <taxon>Laetiporus</taxon>
    </lineage>
</organism>
<dbReference type="InterPro" id="IPR027483">
    <property type="entry name" value="PInositol-4-P-4/5-kinase_C_sf"/>
</dbReference>
<proteinExistence type="predicted"/>
<evidence type="ECO:0000256" key="7">
    <source>
        <dbReference type="ARBA" id="ARBA00022833"/>
    </source>
</evidence>
<sequence>MESDANSAHHEEDEHDQSSYALVTSLFSKVENTLAAPLSSAAASAVTENIHHTPQNHVQTASSGSSVNRHSLFSVAASNPAPSLVSDTLDARSIRTTGSIWRSASVSKVIRRIRGEELSRDYWMNDELCTECYNCKSMFAAWRRKHHCRISRQIFCSRCASNIIKGARFGHNGMVRVCNLCLEKLTKVDDDDRRSINSSMTSPFAAHQLGEALLFLPFTASQLFRCTDEPFNLFSVVKTKIYPDSDDSALASPLSTFLDEIHRDLPFRRALTEEVQDSVAFPDKFTSENSPTAPGTKTPIDFPVTVPISAIGSMSSMQFPVTSPDQGHPFESSGMLRSCHVQSGIREHLTGHPGCRTWTESITYAQELNLITMFHLRIMLRQMLLAEDIPNIDDREEMLLKLSMRIACESTFTAHPQRQGADMDIPRGVSKDSEYVDGTVITKNITSKQIMQMQRNPHVMPVTFSMEFHRVEGQYMHFGQILQQEKDYLNNLATRISALRPHVVLAEKSVSGLALDALAKHKIAVVRIVKPSAIAFVARMTQGDVFSSMDKLALELHLGHCTGFRIQMFNHPLIPGHRKTYMHLGGCNLEMGCTIMLRGAREKKVTHFLAFIVCNLQLEPHLWKDCVITLPVLTPEATPPVQSSANLSALESDVSMPSQLTATDAEDTVPSNYEDAEEVHLSRHIQESIEPYRKTFLSVSAILHYPPPYPISCMKELDDELTQIKQEWEDEVICREEWGSSKHQQEATITQQSIMPTVTPDMDDVAAQIESLPLSEVLDMPISSDDGSTPAEHTRYFESLLALPHTAALSLPQTPSEELPVKMVTVEDIRLESRLNYLKWQHSEYCRVWEWYLRKNRDDFNVEKYQCISLWEITLPMTESGLHPACFPPHLRYITFYDAFAQLMDAKAICENKACNQPLAQHHTVYVHNESRLLVTVEQWDGQINQRSLPPDTIITWSICSICIQRYSFTKFLELHFYPADVQLVPGVGCQHNIYQHHIRCFAIQQMMIHFQADPVVLHEVVYPPMHLEIKNSDFERLHTRNNMWYTALIDNLKLINIDAATGDEEADAKLIIEINQLIIRGEWKKADIARLINTIYSETATTDTLALNQIRAYWQNKMVAWQQDFDKLPKLKVTQLLDRNSHKSSVFGSEIRALSLENAHNISEAEDYGRVIKRQLTGGSLMSTSSTSDAVESESVMDKTEQSALTEMAPSTIGDQLPMASCTELEPSLRSDVDSDSTIGATCAEQVSIELSVDHNVPDITHTLQRTSQLPRCLTNYPSVAKLVKKYQDYLPTQGVEELTKMALPPAALVCESEQETSADLPPPSAEQVSKLSISDFELSYAINDMPRYLTHARCMLCPMPYSARLPLPAIPFESRTTSRCASLDKCSAEPTVKKSPGLGSKVSNIAKHFKRISKDTEWAGHGYTCAKVEVLDSIKDAIQDESESSNSSEADNEGDGDDEMGKSPRQNQMEARQYSQPMNVPPQKVIAKVVEDAQPQGEERSISINGEPLQTLVPTISTPSSPMLMAMNHALILMAPITPELNQLPQSHICADVDADDLLADPEHIFCDSSMVSHAVKRQTRELKLTDGGEAFMPDDRSVAESTSTWGVMNVDSPETYDPMEELRVPLSKQPWAICERLFDVLHRTYDCEWSMVESRAQCVKWNASEGKSGSAFLKTLDDRFIAKELSRAELQAMETFVPAYFDYMSSAVVVNHPTLLTNIFECFKLTFRTSHKHSGPSRGKAMQINLLVMENLFYDHRFSKIYDLKGSIWNCHIQCTGRENEVLLDENLVETAHLAPFYLREHSKRNLRGALFNDSKFLAEINTMDYSLVVGVDSLKNELVIIDYIRTYMWDKKLESWVKDSAFLGRANRGELTIISPRQYRQHFLSAMEHYFPLVPDRWMKQYDAPEDESNTLLGLWPDW</sequence>
<keyword evidence="5 9" id="KW-0863">Zinc-finger</keyword>
<dbReference type="GO" id="GO:0000329">
    <property type="term" value="C:fungal-type vacuole membrane"/>
    <property type="evidence" value="ECO:0007669"/>
    <property type="project" value="TreeGrafter"/>
</dbReference>
<evidence type="ECO:0000259" key="12">
    <source>
        <dbReference type="PROSITE" id="PS50178"/>
    </source>
</evidence>
<evidence type="ECO:0000256" key="9">
    <source>
        <dbReference type="PROSITE-ProRule" id="PRU00091"/>
    </source>
</evidence>
<feature type="domain" description="PIPK" evidence="13">
    <location>
        <begin position="1570"/>
        <end position="1895"/>
    </location>
</feature>
<dbReference type="PROSITE" id="PS50178">
    <property type="entry name" value="ZF_FYVE"/>
    <property type="match status" value="1"/>
</dbReference>
<dbReference type="RefSeq" id="XP_040761813.1">
    <property type="nucleotide sequence ID" value="XM_040910841.1"/>
</dbReference>
<dbReference type="Gene3D" id="3.30.810.10">
    <property type="entry name" value="2-Layer Sandwich"/>
    <property type="match status" value="1"/>
</dbReference>
<dbReference type="SUPFAM" id="SSF57903">
    <property type="entry name" value="FYVE/PHD zinc finger"/>
    <property type="match status" value="1"/>
</dbReference>
<dbReference type="SUPFAM" id="SSF52029">
    <property type="entry name" value="GroEL apical domain-like"/>
    <property type="match status" value="1"/>
</dbReference>
<dbReference type="EMBL" id="KV427639">
    <property type="protein sequence ID" value="KZT04073.1"/>
    <property type="molecule type" value="Genomic_DNA"/>
</dbReference>
<evidence type="ECO:0000256" key="3">
    <source>
        <dbReference type="ARBA" id="ARBA00022723"/>
    </source>
</evidence>
<dbReference type="PROSITE" id="PS51455">
    <property type="entry name" value="PIPK"/>
    <property type="match status" value="1"/>
</dbReference>
<dbReference type="InParanoid" id="A0A165D397"/>
<evidence type="ECO:0000259" key="13">
    <source>
        <dbReference type="PROSITE" id="PS51455"/>
    </source>
</evidence>
<keyword evidence="15" id="KW-1185">Reference proteome</keyword>
<keyword evidence="6 10" id="KW-0418">Kinase</keyword>
<evidence type="ECO:0000256" key="11">
    <source>
        <dbReference type="SAM" id="MobiDB-lite"/>
    </source>
</evidence>
<evidence type="ECO:0000256" key="5">
    <source>
        <dbReference type="ARBA" id="ARBA00022771"/>
    </source>
</evidence>
<dbReference type="InterPro" id="IPR002498">
    <property type="entry name" value="PInositol-4-P-4/5-kinase_core"/>
</dbReference>
<dbReference type="InterPro" id="IPR013083">
    <property type="entry name" value="Znf_RING/FYVE/PHD"/>
</dbReference>
<dbReference type="EC" id="2.7.1.150" evidence="1"/>
<dbReference type="SMART" id="SM00064">
    <property type="entry name" value="FYVE"/>
    <property type="match status" value="1"/>
</dbReference>
<dbReference type="STRING" id="1314785.A0A165D397"/>
<dbReference type="Proteomes" id="UP000076871">
    <property type="component" value="Unassembled WGS sequence"/>
</dbReference>
<protein>
    <recommendedName>
        <fullName evidence="1">1-phosphatidylinositol-3-phosphate 5-kinase</fullName>
        <ecNumber evidence="1">2.7.1.150</ecNumber>
    </recommendedName>
</protein>
<dbReference type="GeneID" id="63827870"/>
<keyword evidence="2 10" id="KW-0808">Transferase</keyword>
<evidence type="ECO:0000256" key="1">
    <source>
        <dbReference type="ARBA" id="ARBA00012009"/>
    </source>
</evidence>
<dbReference type="SUPFAM" id="SSF56104">
    <property type="entry name" value="SAICAR synthase-like"/>
    <property type="match status" value="1"/>
</dbReference>
<dbReference type="Pfam" id="PF01504">
    <property type="entry name" value="PIP5K"/>
    <property type="match status" value="1"/>
</dbReference>
<evidence type="ECO:0000313" key="14">
    <source>
        <dbReference type="EMBL" id="KZT04073.1"/>
    </source>
</evidence>
<dbReference type="InterPro" id="IPR017455">
    <property type="entry name" value="Znf_FYVE-rel"/>
</dbReference>
<dbReference type="GO" id="GO:0046854">
    <property type="term" value="P:phosphatidylinositol phosphate biosynthetic process"/>
    <property type="evidence" value="ECO:0007669"/>
    <property type="project" value="TreeGrafter"/>
</dbReference>
<dbReference type="InterPro" id="IPR002423">
    <property type="entry name" value="Cpn60/GroEL/TCP-1"/>
</dbReference>
<keyword evidence="7" id="KW-0862">Zinc</keyword>
<evidence type="ECO:0000256" key="8">
    <source>
        <dbReference type="ARBA" id="ARBA00022840"/>
    </source>
</evidence>
<feature type="region of interest" description="Disordered" evidence="11">
    <location>
        <begin position="1441"/>
        <end position="1483"/>
    </location>
</feature>
<keyword evidence="4 10" id="KW-0547">Nucleotide-binding</keyword>
<dbReference type="InterPro" id="IPR044769">
    <property type="entry name" value="PIKfyve_PIPKc"/>
</dbReference>
<dbReference type="InterPro" id="IPR027409">
    <property type="entry name" value="GroEL-like_apical_dom_sf"/>
</dbReference>
<dbReference type="PANTHER" id="PTHR45748:SF7">
    <property type="entry name" value="1-PHOSPHATIDYLINOSITOL 3-PHOSPHATE 5-KINASE-RELATED"/>
    <property type="match status" value="1"/>
</dbReference>
<name>A0A165D397_9APHY</name>
<dbReference type="GO" id="GO:0008270">
    <property type="term" value="F:zinc ion binding"/>
    <property type="evidence" value="ECO:0007669"/>
    <property type="project" value="UniProtKB-KW"/>
</dbReference>
<dbReference type="PANTHER" id="PTHR45748">
    <property type="entry name" value="1-PHOSPHATIDYLINOSITOL 3-PHOSPHATE 5-KINASE-RELATED"/>
    <property type="match status" value="1"/>
</dbReference>
<dbReference type="GO" id="GO:0005524">
    <property type="term" value="F:ATP binding"/>
    <property type="evidence" value="ECO:0007669"/>
    <property type="project" value="UniProtKB-UniRule"/>
</dbReference>
<dbReference type="Gene3D" id="3.30.40.10">
    <property type="entry name" value="Zinc/RING finger domain, C3HC4 (zinc finger)"/>
    <property type="match status" value="1"/>
</dbReference>
<keyword evidence="3" id="KW-0479">Metal-binding</keyword>
<keyword evidence="8 10" id="KW-0067">ATP-binding</keyword>
<evidence type="ECO:0000256" key="4">
    <source>
        <dbReference type="ARBA" id="ARBA00022741"/>
    </source>
</evidence>
<dbReference type="InterPro" id="IPR000306">
    <property type="entry name" value="Znf_FYVE"/>
</dbReference>
<dbReference type="GO" id="GO:0000285">
    <property type="term" value="F:1-phosphatidylinositol-3-phosphate 5-kinase activity"/>
    <property type="evidence" value="ECO:0007669"/>
    <property type="project" value="UniProtKB-EC"/>
</dbReference>
<feature type="compositionally biased region" description="Polar residues" evidence="11">
    <location>
        <begin position="1466"/>
        <end position="1480"/>
    </location>
</feature>
<evidence type="ECO:0000256" key="6">
    <source>
        <dbReference type="ARBA" id="ARBA00022777"/>
    </source>
</evidence>
<dbReference type="InterPro" id="IPR011011">
    <property type="entry name" value="Znf_FYVE_PHD"/>
</dbReference>
<dbReference type="Gene3D" id="3.50.7.10">
    <property type="entry name" value="GroEL"/>
    <property type="match status" value="1"/>
</dbReference>
<dbReference type="GO" id="GO:0010008">
    <property type="term" value="C:endosome membrane"/>
    <property type="evidence" value="ECO:0007669"/>
    <property type="project" value="TreeGrafter"/>
</dbReference>
<dbReference type="OrthoDB" id="158357at2759"/>
<dbReference type="CDD" id="cd17300">
    <property type="entry name" value="PIPKc_PIKfyve"/>
    <property type="match status" value="1"/>
</dbReference>
<reference evidence="14 15" key="1">
    <citation type="journal article" date="2016" name="Mol. Biol. Evol.">
        <title>Comparative Genomics of Early-Diverging Mushroom-Forming Fungi Provides Insights into the Origins of Lignocellulose Decay Capabilities.</title>
        <authorList>
            <person name="Nagy L.G."/>
            <person name="Riley R."/>
            <person name="Tritt A."/>
            <person name="Adam C."/>
            <person name="Daum C."/>
            <person name="Floudas D."/>
            <person name="Sun H."/>
            <person name="Yadav J.S."/>
            <person name="Pangilinan J."/>
            <person name="Larsson K.H."/>
            <person name="Matsuura K."/>
            <person name="Barry K."/>
            <person name="Labutti K."/>
            <person name="Kuo R."/>
            <person name="Ohm R.A."/>
            <person name="Bhattacharya S.S."/>
            <person name="Shirouzu T."/>
            <person name="Yoshinaga Y."/>
            <person name="Martin F.M."/>
            <person name="Grigoriev I.V."/>
            <person name="Hibbett D.S."/>
        </authorList>
    </citation>
    <scope>NUCLEOTIDE SEQUENCE [LARGE SCALE GENOMIC DNA]</scope>
    <source>
        <strain evidence="14 15">93-53</strain>
    </source>
</reference>
<dbReference type="SMART" id="SM00330">
    <property type="entry name" value="PIPKc"/>
    <property type="match status" value="1"/>
</dbReference>
<dbReference type="FunFam" id="3.30.810.10:FF:000001">
    <property type="entry name" value="1-phosphatidylinositol 3-phosphate 5-kinase FAB1"/>
    <property type="match status" value="1"/>
</dbReference>
<dbReference type="FunFam" id="3.50.7.10:FF:000007">
    <property type="entry name" value="1-phosphatidylinositol 3-phosphate 5-kinase isoform X1"/>
    <property type="match status" value="1"/>
</dbReference>
<dbReference type="Gene3D" id="3.30.800.10">
    <property type="entry name" value="Phosphatidylinositol Phosphate Kinase II Beta"/>
    <property type="match status" value="1"/>
</dbReference>
<evidence type="ECO:0000313" key="15">
    <source>
        <dbReference type="Proteomes" id="UP000076871"/>
    </source>
</evidence>
<dbReference type="Pfam" id="PF00118">
    <property type="entry name" value="Cpn60_TCP1"/>
    <property type="match status" value="1"/>
</dbReference>
<dbReference type="InterPro" id="IPR027484">
    <property type="entry name" value="PInositol-4-P-5-kinase_N"/>
</dbReference>
<evidence type="ECO:0000256" key="10">
    <source>
        <dbReference type="PROSITE-ProRule" id="PRU00781"/>
    </source>
</evidence>
<feature type="domain" description="FYVE-type" evidence="12">
    <location>
        <begin position="126"/>
        <end position="186"/>
    </location>
</feature>
<evidence type="ECO:0000256" key="2">
    <source>
        <dbReference type="ARBA" id="ARBA00022679"/>
    </source>
</evidence>
<dbReference type="FunCoup" id="A0A165D397">
    <property type="interactions" value="607"/>
</dbReference>
<accession>A0A165D397</accession>